<dbReference type="Gene3D" id="3.10.310.50">
    <property type="match status" value="1"/>
</dbReference>
<dbReference type="PANTHER" id="PTHR30373:SF8">
    <property type="entry name" value="BLL7265 PROTEIN"/>
    <property type="match status" value="1"/>
</dbReference>
<dbReference type="AlphaFoldDB" id="A0A2G8SY68"/>
<evidence type="ECO:0000259" key="1">
    <source>
        <dbReference type="Pfam" id="PF04536"/>
    </source>
</evidence>
<gene>
    <name evidence="2" type="ORF">CR103_16520</name>
</gene>
<accession>A0A2G8SY68</accession>
<proteinExistence type="predicted"/>
<reference evidence="2 3" key="1">
    <citation type="submission" date="2017-10" db="EMBL/GenBank/DDBJ databases">
        <title>Massilia psychrophilum sp. nov., a novel purple-pigmented bacterium isolated from Tianshan glacier, Xinjiang Municipality, China.</title>
        <authorList>
            <person name="Wang H."/>
        </authorList>
    </citation>
    <scope>NUCLEOTIDE SEQUENCE [LARGE SCALE GENOMIC DNA]</scope>
    <source>
        <strain evidence="2 3">JCM 30813</strain>
    </source>
</reference>
<evidence type="ECO:0000313" key="3">
    <source>
        <dbReference type="Proteomes" id="UP000228593"/>
    </source>
</evidence>
<keyword evidence="3" id="KW-1185">Reference proteome</keyword>
<protein>
    <recommendedName>
        <fullName evidence="1">TPM domain-containing protein</fullName>
    </recommendedName>
</protein>
<dbReference type="EMBL" id="PDOB01000030">
    <property type="protein sequence ID" value="PIL38740.1"/>
    <property type="molecule type" value="Genomic_DNA"/>
</dbReference>
<dbReference type="PANTHER" id="PTHR30373">
    <property type="entry name" value="UPF0603 PROTEIN YGCG"/>
    <property type="match status" value="1"/>
</dbReference>
<dbReference type="Proteomes" id="UP000228593">
    <property type="component" value="Unassembled WGS sequence"/>
</dbReference>
<comment type="caution">
    <text evidence="2">The sequence shown here is derived from an EMBL/GenBank/DDBJ whole genome shotgun (WGS) entry which is preliminary data.</text>
</comment>
<dbReference type="OrthoDB" id="5683663at2"/>
<feature type="domain" description="TPM" evidence="1">
    <location>
        <begin position="25"/>
        <end position="146"/>
    </location>
</feature>
<dbReference type="InterPro" id="IPR007621">
    <property type="entry name" value="TPM_dom"/>
</dbReference>
<organism evidence="2 3">
    <name type="scientific">Massilia psychrophila</name>
    <dbReference type="NCBI Taxonomy" id="1603353"/>
    <lineage>
        <taxon>Bacteria</taxon>
        <taxon>Pseudomonadati</taxon>
        <taxon>Pseudomonadota</taxon>
        <taxon>Betaproteobacteria</taxon>
        <taxon>Burkholderiales</taxon>
        <taxon>Oxalobacteraceae</taxon>
        <taxon>Telluria group</taxon>
        <taxon>Massilia</taxon>
    </lineage>
</organism>
<name>A0A2G8SY68_9BURK</name>
<dbReference type="RefSeq" id="WP_099917052.1">
    <property type="nucleotide sequence ID" value="NZ_BMHS01000027.1"/>
</dbReference>
<sequence>MSTVTQRLARALRHWKTSAADGRRAFPQETLAAVGLAITAGEQTHRSELRLIVEASMPFDAIWADVSNRQRALALFAEHGVWDTEDNCGVLIYINLAERTVDIVADRNVNRKIDSTTWQAVCATMTAGFARGQFQDSTIAAVAHVNTLLQAHFPATGARANELPDNPILM</sequence>
<dbReference type="Pfam" id="PF04536">
    <property type="entry name" value="TPM_phosphatase"/>
    <property type="match status" value="1"/>
</dbReference>
<evidence type="ECO:0000313" key="2">
    <source>
        <dbReference type="EMBL" id="PIL38740.1"/>
    </source>
</evidence>